<comment type="catalytic activity">
    <reaction evidence="1 9">
        <text>(2S)-2-acetolactate + H(+) = (R)-acetoin + CO2</text>
        <dbReference type="Rhea" id="RHEA:21580"/>
        <dbReference type="ChEBI" id="CHEBI:15378"/>
        <dbReference type="ChEBI" id="CHEBI:15686"/>
        <dbReference type="ChEBI" id="CHEBI:16526"/>
        <dbReference type="ChEBI" id="CHEBI:58476"/>
        <dbReference type="EC" id="4.1.1.5"/>
    </reaction>
</comment>
<comment type="similarity">
    <text evidence="3 9">Belongs to the alpha-acetolactate decarboxylase family.</text>
</comment>
<comment type="caution">
    <text evidence="10">The sequence shown here is derived from an EMBL/GenBank/DDBJ whole genome shotgun (WGS) entry which is preliminary data.</text>
</comment>
<organism evidence="10 11">
    <name type="scientific">Lacticaseibacillus baoqingensis</name>
    <dbReference type="NCBI Taxonomy" id="2486013"/>
    <lineage>
        <taxon>Bacteria</taxon>
        <taxon>Bacillati</taxon>
        <taxon>Bacillota</taxon>
        <taxon>Bacilli</taxon>
        <taxon>Lactobacillales</taxon>
        <taxon>Lactobacillaceae</taxon>
        <taxon>Lacticaseibacillus</taxon>
    </lineage>
</organism>
<evidence type="ECO:0000256" key="1">
    <source>
        <dbReference type="ARBA" id="ARBA00001784"/>
    </source>
</evidence>
<proteinExistence type="inferred from homology"/>
<keyword evidence="8 9" id="KW-0456">Lyase</keyword>
<name>A0ABW4E4D7_9LACO</name>
<dbReference type="PIRSF" id="PIRSF001332">
    <property type="entry name" value="Acetolac_decarb"/>
    <property type="match status" value="1"/>
</dbReference>
<evidence type="ECO:0000256" key="6">
    <source>
        <dbReference type="ARBA" id="ARBA00022793"/>
    </source>
</evidence>
<dbReference type="PANTHER" id="PTHR35524">
    <property type="entry name" value="ALPHA-ACETOLACTATE DECARBOXYLASE"/>
    <property type="match status" value="1"/>
</dbReference>
<reference evidence="11" key="1">
    <citation type="journal article" date="2019" name="Int. J. Syst. Evol. Microbiol.">
        <title>The Global Catalogue of Microorganisms (GCM) 10K type strain sequencing project: providing services to taxonomists for standard genome sequencing and annotation.</title>
        <authorList>
            <consortium name="The Broad Institute Genomics Platform"/>
            <consortium name="The Broad Institute Genome Sequencing Center for Infectious Disease"/>
            <person name="Wu L."/>
            <person name="Ma J."/>
        </authorList>
    </citation>
    <scope>NUCLEOTIDE SEQUENCE [LARGE SCALE GENOMIC DNA]</scope>
    <source>
        <strain evidence="11">CCM 8903</strain>
    </source>
</reference>
<evidence type="ECO:0000313" key="10">
    <source>
        <dbReference type="EMBL" id="MFD1484745.1"/>
    </source>
</evidence>
<evidence type="ECO:0000256" key="2">
    <source>
        <dbReference type="ARBA" id="ARBA00005170"/>
    </source>
</evidence>
<evidence type="ECO:0000313" key="11">
    <source>
        <dbReference type="Proteomes" id="UP001597252"/>
    </source>
</evidence>
<keyword evidence="7 9" id="KW-0005">Acetoin biosynthesis</keyword>
<accession>A0ABW4E4D7</accession>
<evidence type="ECO:0000256" key="9">
    <source>
        <dbReference type="PIRNR" id="PIRNR001332"/>
    </source>
</evidence>
<dbReference type="PANTHER" id="PTHR35524:SF1">
    <property type="entry name" value="ALPHA-ACETOLACTATE DECARBOXYLASE"/>
    <property type="match status" value="1"/>
</dbReference>
<dbReference type="RefSeq" id="WP_125752766.1">
    <property type="nucleotide sequence ID" value="NZ_JBHTON010000014.1"/>
</dbReference>
<keyword evidence="11" id="KW-1185">Reference proteome</keyword>
<dbReference type="EC" id="4.1.1.5" evidence="4 9"/>
<sequence>MSQLLYQHGTLANLVPGLFAGTMTIGELMRHGDTGIGTLAGLDGELVILAGVVYQVASSGKVRVVQPEEKLPFANVHYARFHTVGKLKNVTDSQLRPTIESTLATVNTFAGVKMHGRFSHVQTRVVNAQQAPYPTLRATAEAQTLFEKDDVEGTVVGYFTPLLYAGVAAPGFHLHFLSDDHKFGGHLLSLDVTEAELGIQTFSDLRLHLPVDDAAFKQEDFDETKIVKDIMVAEG</sequence>
<keyword evidence="6 9" id="KW-0210">Decarboxylase</keyword>
<dbReference type="EMBL" id="JBHTON010000014">
    <property type="protein sequence ID" value="MFD1484745.1"/>
    <property type="molecule type" value="Genomic_DNA"/>
</dbReference>
<evidence type="ECO:0000256" key="4">
    <source>
        <dbReference type="ARBA" id="ARBA00013204"/>
    </source>
</evidence>
<evidence type="ECO:0000256" key="8">
    <source>
        <dbReference type="ARBA" id="ARBA00023239"/>
    </source>
</evidence>
<evidence type="ECO:0000256" key="3">
    <source>
        <dbReference type="ARBA" id="ARBA00007106"/>
    </source>
</evidence>
<gene>
    <name evidence="10" type="primary">budA</name>
    <name evidence="10" type="ORF">ACFQ5J_05830</name>
</gene>
<comment type="pathway">
    <text evidence="2 9">Polyol metabolism; (R,R)-butane-2,3-diol biosynthesis; (R,R)-butane-2,3-diol from pyruvate: step 2/3.</text>
</comment>
<dbReference type="Pfam" id="PF03306">
    <property type="entry name" value="AAL_decarboxy"/>
    <property type="match status" value="1"/>
</dbReference>
<dbReference type="GO" id="GO:0047605">
    <property type="term" value="F:acetolactate decarboxylase activity"/>
    <property type="evidence" value="ECO:0007669"/>
    <property type="project" value="UniProtKB-EC"/>
</dbReference>
<dbReference type="NCBIfam" id="TIGR01252">
    <property type="entry name" value="acetolac_decarb"/>
    <property type="match status" value="1"/>
</dbReference>
<dbReference type="Proteomes" id="UP001597252">
    <property type="component" value="Unassembled WGS sequence"/>
</dbReference>
<dbReference type="InterPro" id="IPR005128">
    <property type="entry name" value="Acetolactate_a_deCO2ase"/>
</dbReference>
<dbReference type="CDD" id="cd17299">
    <property type="entry name" value="acetolactate_decarboxylase"/>
    <property type="match status" value="1"/>
</dbReference>
<protein>
    <recommendedName>
        <fullName evidence="5 9">Alpha-acetolactate decarboxylase</fullName>
        <ecNumber evidence="4 9">4.1.1.5</ecNumber>
    </recommendedName>
</protein>
<dbReference type="Gene3D" id="3.30.1330.80">
    <property type="entry name" value="Hypothetical protein, similar to alpha- acetolactate decarboxylase, domain 2"/>
    <property type="match status" value="2"/>
</dbReference>
<evidence type="ECO:0000256" key="7">
    <source>
        <dbReference type="ARBA" id="ARBA00023061"/>
    </source>
</evidence>
<evidence type="ECO:0000256" key="5">
    <source>
        <dbReference type="ARBA" id="ARBA00020164"/>
    </source>
</evidence>
<dbReference type="SUPFAM" id="SSF117856">
    <property type="entry name" value="AF0104/ALDC/Ptd012-like"/>
    <property type="match status" value="1"/>
</dbReference>